<dbReference type="Gene3D" id="3.90.660.10">
    <property type="match status" value="1"/>
</dbReference>
<sequence>MTAHRAAALDEGRILDAVVVGAGLAGLRAAHALRDLDVAVLEREDRPGGRVLTEHHGGYVFDLGAVLPYRAADAPSGFTPGPVRPGFSRLALVLAGRPHLGADPRRCLSACGQEKPSPPVLEALFQRIHVGSPAAYLPCRTRDAFLPYSTGFRRAGNGELVRAQLHGAARTPIVYGAAAERVDRRGGLVRVHCRDAAGVPRTVRARAAVVATTGLTARDLLARAAPTEVSRAFLASLRYGPATVCALAVRARPRLPWAYAVTPELPATMVLQRDMGPGAGTVFQAYFMAHKSAPAAALDDDELRDRTAGLLRGLGLWDGDGDGDGDGVLAHGVRRWPAAGVIIAPESYRSWNPAVRRPLPGVFLAGDYVDVRSGCPLPYGMTAAIASGREAAADVRAYLHASPLPDLPDRSPRV</sequence>
<dbReference type="Pfam" id="PF01593">
    <property type="entry name" value="Amino_oxidase"/>
    <property type="match status" value="1"/>
</dbReference>
<accession>A0A646KMD6</accession>
<feature type="domain" description="Amine oxidase" evidence="1">
    <location>
        <begin position="147"/>
        <end position="395"/>
    </location>
</feature>
<dbReference type="PANTHER" id="PTHR42923">
    <property type="entry name" value="PROTOPORPHYRINOGEN OXIDASE"/>
    <property type="match status" value="1"/>
</dbReference>
<dbReference type="AlphaFoldDB" id="A0A646KMD6"/>
<protein>
    <submittedName>
        <fullName evidence="2">FAD-dependent oxidoreductase</fullName>
    </submittedName>
</protein>
<dbReference type="EMBL" id="VCLA01000145">
    <property type="protein sequence ID" value="MQT02146.1"/>
    <property type="molecule type" value="Genomic_DNA"/>
</dbReference>
<dbReference type="RefSeq" id="WP_153523817.1">
    <property type="nucleotide sequence ID" value="NZ_JBEPDZ010000007.1"/>
</dbReference>
<dbReference type="PANTHER" id="PTHR42923:SF3">
    <property type="entry name" value="PROTOPORPHYRINOGEN OXIDASE"/>
    <property type="match status" value="1"/>
</dbReference>
<gene>
    <name evidence="2" type="ORF">FF041_18615</name>
</gene>
<organism evidence="2 3">
    <name type="scientific">Streptomyces jumonjinensis</name>
    <dbReference type="NCBI Taxonomy" id="1945"/>
    <lineage>
        <taxon>Bacteria</taxon>
        <taxon>Bacillati</taxon>
        <taxon>Actinomycetota</taxon>
        <taxon>Actinomycetes</taxon>
        <taxon>Kitasatosporales</taxon>
        <taxon>Streptomycetaceae</taxon>
        <taxon>Streptomyces</taxon>
    </lineage>
</organism>
<name>A0A646KMD6_STRJU</name>
<proteinExistence type="predicted"/>
<evidence type="ECO:0000313" key="3">
    <source>
        <dbReference type="Proteomes" id="UP000419138"/>
    </source>
</evidence>
<comment type="caution">
    <text evidence="2">The sequence shown here is derived from an EMBL/GenBank/DDBJ whole genome shotgun (WGS) entry which is preliminary data.</text>
</comment>
<reference evidence="2 3" key="1">
    <citation type="submission" date="2019-05" db="EMBL/GenBank/DDBJ databases">
        <title>Comparative genomics and metabolomics analyses of clavulanic acid producing Streptomyces species provides insight into specialized metabolism and evolution of beta-lactam biosynthetic gene clusters.</title>
        <authorList>
            <person name="Moore M.A."/>
            <person name="Cruz-Morales P."/>
            <person name="Barona Gomez F."/>
            <person name="Kapil T."/>
        </authorList>
    </citation>
    <scope>NUCLEOTIDE SEQUENCE [LARGE SCALE GENOMIC DNA]</scope>
    <source>
        <strain evidence="2 3">NRRL 5741</strain>
    </source>
</reference>
<dbReference type="InterPro" id="IPR002937">
    <property type="entry name" value="Amino_oxidase"/>
</dbReference>
<dbReference type="InterPro" id="IPR050464">
    <property type="entry name" value="Zeta_carotene_desat/Oxidored"/>
</dbReference>
<keyword evidence="3" id="KW-1185">Reference proteome</keyword>
<dbReference type="Pfam" id="PF13450">
    <property type="entry name" value="NAD_binding_8"/>
    <property type="match status" value="1"/>
</dbReference>
<evidence type="ECO:0000259" key="1">
    <source>
        <dbReference type="Pfam" id="PF01593"/>
    </source>
</evidence>
<dbReference type="Gene3D" id="3.50.50.60">
    <property type="entry name" value="FAD/NAD(P)-binding domain"/>
    <property type="match status" value="2"/>
</dbReference>
<dbReference type="GO" id="GO:0016491">
    <property type="term" value="F:oxidoreductase activity"/>
    <property type="evidence" value="ECO:0007669"/>
    <property type="project" value="InterPro"/>
</dbReference>
<dbReference type="Proteomes" id="UP000419138">
    <property type="component" value="Unassembled WGS sequence"/>
</dbReference>
<dbReference type="SUPFAM" id="SSF51905">
    <property type="entry name" value="FAD/NAD(P)-binding domain"/>
    <property type="match status" value="1"/>
</dbReference>
<dbReference type="InterPro" id="IPR036188">
    <property type="entry name" value="FAD/NAD-bd_sf"/>
</dbReference>
<evidence type="ECO:0000313" key="2">
    <source>
        <dbReference type="EMBL" id="MQT02146.1"/>
    </source>
</evidence>